<evidence type="ECO:0000313" key="1">
    <source>
        <dbReference type="EMBL" id="RBO92290.1"/>
    </source>
</evidence>
<dbReference type="EMBL" id="QNRI01000015">
    <property type="protein sequence ID" value="RBO92290.1"/>
    <property type="molecule type" value="Genomic_DNA"/>
</dbReference>
<dbReference type="RefSeq" id="WP_113870100.1">
    <property type="nucleotide sequence ID" value="NZ_BAABQN010000018.1"/>
</dbReference>
<evidence type="ECO:0000313" key="2">
    <source>
        <dbReference type="Proteomes" id="UP000252254"/>
    </source>
</evidence>
<reference evidence="1 2" key="1">
    <citation type="submission" date="2018-06" db="EMBL/GenBank/DDBJ databases">
        <title>Genomic Encyclopedia of Type Strains, Phase IV (KMG-IV): sequencing the most valuable type-strain genomes for metagenomic binning, comparative biology and taxonomic classification.</title>
        <authorList>
            <person name="Goeker M."/>
        </authorList>
    </citation>
    <scope>NUCLEOTIDE SEQUENCE [LARGE SCALE GENOMIC DNA]</scope>
    <source>
        <strain evidence="1 2">DSM 15140</strain>
    </source>
</reference>
<name>A0A366DQD5_9BACI</name>
<sequence length="110" mass="12461">MTLLEFINVLESTGLPVAHSHFENTDVNPAPNPPYLIYLDDETSNFIADNKVYHSVRNPTVELYTNKKDIAAEQAVETAFNDNELPFEVVGHVYIESEQMFQLIYSIGVI</sequence>
<accession>A0A366DQD5</accession>
<dbReference type="OrthoDB" id="2061576at2"/>
<proteinExistence type="predicted"/>
<organism evidence="1 2">
    <name type="scientific">Paraliobacillus ryukyuensis</name>
    <dbReference type="NCBI Taxonomy" id="200904"/>
    <lineage>
        <taxon>Bacteria</taxon>
        <taxon>Bacillati</taxon>
        <taxon>Bacillota</taxon>
        <taxon>Bacilli</taxon>
        <taxon>Bacillales</taxon>
        <taxon>Bacillaceae</taxon>
        <taxon>Paraliobacillus</taxon>
    </lineage>
</organism>
<dbReference type="AlphaFoldDB" id="A0A366DQD5"/>
<keyword evidence="2" id="KW-1185">Reference proteome</keyword>
<evidence type="ECO:0008006" key="3">
    <source>
        <dbReference type="Google" id="ProtNLM"/>
    </source>
</evidence>
<dbReference type="Proteomes" id="UP000252254">
    <property type="component" value="Unassembled WGS sequence"/>
</dbReference>
<comment type="caution">
    <text evidence="1">The sequence shown here is derived from an EMBL/GenBank/DDBJ whole genome shotgun (WGS) entry which is preliminary data.</text>
</comment>
<protein>
    <recommendedName>
        <fullName evidence="3">Prophage pi2 protein 38</fullName>
    </recommendedName>
</protein>
<gene>
    <name evidence="1" type="ORF">DES48_11528</name>
</gene>